<comment type="caution">
    <text evidence="4">The sequence shown here is derived from an EMBL/GenBank/DDBJ whole genome shotgun (WGS) entry which is preliminary data.</text>
</comment>
<evidence type="ECO:0000313" key="4">
    <source>
        <dbReference type="EMBL" id="MBP2379628.1"/>
    </source>
</evidence>
<dbReference type="GO" id="GO:0016787">
    <property type="term" value="F:hydrolase activity"/>
    <property type="evidence" value="ECO:0007669"/>
    <property type="project" value="UniProtKB-KW"/>
</dbReference>
<evidence type="ECO:0000256" key="1">
    <source>
        <dbReference type="NCBIfam" id="TIGR02228"/>
    </source>
</evidence>
<organism evidence="4 5">
    <name type="scientific">Microbacterium phyllosphaerae</name>
    <dbReference type="NCBI Taxonomy" id="124798"/>
    <lineage>
        <taxon>Bacteria</taxon>
        <taxon>Bacillati</taxon>
        <taxon>Actinomycetota</taxon>
        <taxon>Actinomycetes</taxon>
        <taxon>Micrococcales</taxon>
        <taxon>Microbacteriaceae</taxon>
        <taxon>Microbacterium</taxon>
    </lineage>
</organism>
<evidence type="ECO:0000256" key="2">
    <source>
        <dbReference type="SAM" id="Phobius"/>
    </source>
</evidence>
<name>A0ABS4WUG5_9MICO</name>
<reference evidence="4 5" key="1">
    <citation type="submission" date="2021-03" db="EMBL/GenBank/DDBJ databases">
        <title>Sequencing the genomes of 1000 actinobacteria strains.</title>
        <authorList>
            <person name="Klenk H.-P."/>
        </authorList>
    </citation>
    <scope>NUCLEOTIDE SEQUENCE [LARGE SCALE GENOMIC DNA]</scope>
    <source>
        <strain evidence="4 5">DSM 13468</strain>
    </source>
</reference>
<feature type="transmembrane region" description="Helical" evidence="2">
    <location>
        <begin position="45"/>
        <end position="74"/>
    </location>
</feature>
<feature type="transmembrane region" description="Helical" evidence="2">
    <location>
        <begin position="174"/>
        <end position="192"/>
    </location>
</feature>
<dbReference type="CDD" id="cd06530">
    <property type="entry name" value="S26_SPase_I"/>
    <property type="match status" value="1"/>
</dbReference>
<keyword evidence="2" id="KW-0472">Membrane</keyword>
<feature type="domain" description="Peptidase S26" evidence="3">
    <location>
        <begin position="53"/>
        <end position="119"/>
    </location>
</feature>
<gene>
    <name evidence="4" type="ORF">JOF42_003123</name>
</gene>
<protein>
    <recommendedName>
        <fullName evidence="1">Signal peptidase I</fullName>
        <ecNumber evidence="1">3.4.21.89</ecNumber>
    </recommendedName>
</protein>
<dbReference type="InterPro" id="IPR001733">
    <property type="entry name" value="Peptidase_S26B"/>
</dbReference>
<dbReference type="Pfam" id="PF10502">
    <property type="entry name" value="Peptidase_S26"/>
    <property type="match status" value="1"/>
</dbReference>
<keyword evidence="5" id="KW-1185">Reference proteome</keyword>
<keyword evidence="2" id="KW-1133">Transmembrane helix</keyword>
<accession>A0ABS4WUG5</accession>
<dbReference type="Proteomes" id="UP000703720">
    <property type="component" value="Unassembled WGS sequence"/>
</dbReference>
<dbReference type="EC" id="3.4.21.89" evidence="1"/>
<dbReference type="NCBIfam" id="TIGR02228">
    <property type="entry name" value="sigpep_I_arch"/>
    <property type="match status" value="1"/>
</dbReference>
<evidence type="ECO:0000313" key="5">
    <source>
        <dbReference type="Proteomes" id="UP000703720"/>
    </source>
</evidence>
<keyword evidence="4" id="KW-0378">Hydrolase</keyword>
<dbReference type="EMBL" id="JAGIOA010000001">
    <property type="protein sequence ID" value="MBP2379628.1"/>
    <property type="molecule type" value="Genomic_DNA"/>
</dbReference>
<dbReference type="RefSeq" id="WP_210098680.1">
    <property type="nucleotide sequence ID" value="NZ_BAAAIO010000002.1"/>
</dbReference>
<sequence length="208" mass="21824">MTVQPTRRSLREQASTVGEPSASVAVSSSLPRARHRGIGRMLGDALLWVAAAAGVLCMVLVVLALTANITLIMFRTGSMSPTIPAGSVAVVQSVPASEIDVGDVVTVDREGDLPVTHRVTSVSAGPTDAQRVITMRGDANAADDPYPYTVQTVRVVLFSVPGIATVIVAMGDPLVLGGLTIGASVLVVWAFWPRSSRQRRDDDTPRAP</sequence>
<keyword evidence="2" id="KW-0812">Transmembrane</keyword>
<evidence type="ECO:0000259" key="3">
    <source>
        <dbReference type="Pfam" id="PF10502"/>
    </source>
</evidence>
<dbReference type="InterPro" id="IPR019533">
    <property type="entry name" value="Peptidase_S26"/>
</dbReference>
<proteinExistence type="predicted"/>